<sequence length="544" mass="60104">MPLPFRPNPCLLALGLAGALLTLPAAAADARKPRIEETSRTSRPPLNSAQLLAQMFLSEIALARGMLDDAAFGYSDLARQTNDTRIIRRANEIELARVMLHAQQKPEEAEAAIRKTLAQTPAAREKVLSQLPDIFSRNQDKNATVAIVRRLAEPYVQTAEAQYAIASVERDANHAAEAYAAARLAQSLKPDWEPAMLVLLETTPDARQAETADLLKAFCQRNPQAIDARVALARWLVQTRQTQEATDEARKLLATQPENPALSFAMVGVFVEAEAYADAEAQLQRLIDDNWGEADRLQLVLAQVQEAQGKTALALAGYDRIAVGTQFVAAQGRRARLLAATGQWPEARAALRNAAQRSPDDRARLLMQEALLLRQADRRAEALAVLDEVLAEHPDNIDALYDSALLAEQTGKPAELEKRLRRLLALDADHAHALNALAYSYVERNVRLGEAEKMLERAIQLEPEDPAILDSLGWLYFRQGKLPGAEELLRKAFALFPDPEVASHLIEVLWTAGKKDEARQQYREALSRHADDAVLNRTGKRLGL</sequence>
<keyword evidence="1" id="KW-0677">Repeat</keyword>
<keyword evidence="6" id="KW-1185">Reference proteome</keyword>
<dbReference type="Gene3D" id="1.25.40.10">
    <property type="entry name" value="Tetratricopeptide repeat domain"/>
    <property type="match status" value="3"/>
</dbReference>
<dbReference type="PANTHER" id="PTHR45586">
    <property type="entry name" value="TPR REPEAT-CONTAINING PROTEIN PA4667"/>
    <property type="match status" value="1"/>
</dbReference>
<dbReference type="InterPro" id="IPR051012">
    <property type="entry name" value="CellSynth/LPSAsmb/PSIAsmb"/>
</dbReference>
<name>A0ABV2CMJ2_9RHOO</name>
<keyword evidence="2 3" id="KW-0802">TPR repeat</keyword>
<dbReference type="PANTHER" id="PTHR45586:SF14">
    <property type="entry name" value="TETRATRICOPEPTIDE TPR_2 REPEAT PROTEIN"/>
    <property type="match status" value="1"/>
</dbReference>
<comment type="caution">
    <text evidence="5">The sequence shown here is derived from an EMBL/GenBank/DDBJ whole genome shotgun (WGS) entry which is preliminary data.</text>
</comment>
<evidence type="ECO:0000256" key="3">
    <source>
        <dbReference type="PROSITE-ProRule" id="PRU00339"/>
    </source>
</evidence>
<evidence type="ECO:0000256" key="4">
    <source>
        <dbReference type="SAM" id="SignalP"/>
    </source>
</evidence>
<dbReference type="EMBL" id="JBEWLZ010000002">
    <property type="protein sequence ID" value="MET1489130.1"/>
    <property type="molecule type" value="Genomic_DNA"/>
</dbReference>
<keyword evidence="4" id="KW-0732">Signal</keyword>
<organism evidence="5 6">
    <name type="scientific">Uliginosibacterium paludis</name>
    <dbReference type="NCBI Taxonomy" id="1615952"/>
    <lineage>
        <taxon>Bacteria</taxon>
        <taxon>Pseudomonadati</taxon>
        <taxon>Pseudomonadota</taxon>
        <taxon>Betaproteobacteria</taxon>
        <taxon>Rhodocyclales</taxon>
        <taxon>Zoogloeaceae</taxon>
        <taxon>Uliginosibacterium</taxon>
    </lineage>
</organism>
<gene>
    <name evidence="5" type="ORF">ABVT11_04780</name>
</gene>
<dbReference type="Proteomes" id="UP001548590">
    <property type="component" value="Unassembled WGS sequence"/>
</dbReference>
<evidence type="ECO:0000313" key="5">
    <source>
        <dbReference type="EMBL" id="MET1489130.1"/>
    </source>
</evidence>
<reference evidence="5 6" key="1">
    <citation type="submission" date="2024-07" db="EMBL/GenBank/DDBJ databases">
        <title>Uliginosibacterium paludis KCTC:42655.</title>
        <authorList>
            <person name="Kim M.K."/>
        </authorList>
    </citation>
    <scope>NUCLEOTIDE SEQUENCE [LARGE SCALE GENOMIC DNA]</scope>
    <source>
        <strain evidence="5 6">KCTC 42655</strain>
    </source>
</reference>
<dbReference type="RefSeq" id="WP_345924259.1">
    <property type="nucleotide sequence ID" value="NZ_JBDIVF010000001.1"/>
</dbReference>
<dbReference type="InterPro" id="IPR011990">
    <property type="entry name" value="TPR-like_helical_dom_sf"/>
</dbReference>
<feature type="chain" id="PRO_5046003657" evidence="4">
    <location>
        <begin position="28"/>
        <end position="544"/>
    </location>
</feature>
<dbReference type="PROSITE" id="PS50005">
    <property type="entry name" value="TPR"/>
    <property type="match status" value="1"/>
</dbReference>
<dbReference type="SMART" id="SM00028">
    <property type="entry name" value="TPR"/>
    <property type="match status" value="5"/>
</dbReference>
<feature type="repeat" description="TPR" evidence="3">
    <location>
        <begin position="466"/>
        <end position="499"/>
    </location>
</feature>
<dbReference type="SUPFAM" id="SSF48452">
    <property type="entry name" value="TPR-like"/>
    <property type="match status" value="1"/>
</dbReference>
<accession>A0ABV2CMJ2</accession>
<dbReference type="InterPro" id="IPR019734">
    <property type="entry name" value="TPR_rpt"/>
</dbReference>
<feature type="signal peptide" evidence="4">
    <location>
        <begin position="1"/>
        <end position="27"/>
    </location>
</feature>
<protein>
    <submittedName>
        <fullName evidence="5">Tetratricopeptide repeat protein</fullName>
    </submittedName>
</protein>
<evidence type="ECO:0000313" key="6">
    <source>
        <dbReference type="Proteomes" id="UP001548590"/>
    </source>
</evidence>
<evidence type="ECO:0000256" key="1">
    <source>
        <dbReference type="ARBA" id="ARBA00022737"/>
    </source>
</evidence>
<dbReference type="Pfam" id="PF13432">
    <property type="entry name" value="TPR_16"/>
    <property type="match status" value="3"/>
</dbReference>
<proteinExistence type="predicted"/>
<evidence type="ECO:0000256" key="2">
    <source>
        <dbReference type="ARBA" id="ARBA00022803"/>
    </source>
</evidence>